<dbReference type="EMBL" id="MU865947">
    <property type="protein sequence ID" value="KAK4447831.1"/>
    <property type="molecule type" value="Genomic_DNA"/>
</dbReference>
<evidence type="ECO:0000313" key="4">
    <source>
        <dbReference type="Proteomes" id="UP001321760"/>
    </source>
</evidence>
<feature type="region of interest" description="Disordered" evidence="1">
    <location>
        <begin position="421"/>
        <end position="441"/>
    </location>
</feature>
<evidence type="ECO:0000256" key="1">
    <source>
        <dbReference type="SAM" id="MobiDB-lite"/>
    </source>
</evidence>
<feature type="compositionally biased region" description="Pro residues" evidence="1">
    <location>
        <begin position="54"/>
        <end position="64"/>
    </location>
</feature>
<keyword evidence="2" id="KW-0732">Signal</keyword>
<sequence>MRQVSVVALALVFLFGVYTLLSGDTASYNLYGPGSTGAGDINGALTHGDHSKPWSPPGRPPPATPAVKETGRVVGLVFFGRRDHVKILDCYLQRNLKVNGGLLDEIIFSVNTKDNDDLAYLDNELLPNRPQYRKYALEKHKGWLGQWGCVTERDTIYIKIDDDVIFVEDNTIATMVNTLREKPDLFAVSANIVNNPALSWVHWHLGVFEPYWPEMTPPSQPLNASWRASELPSYKGPRDGPEGFNPDGSTPAPFKGHRWLPVREKPEIPAPTEENKKAFPDPPYPVTKVTYDAFGPSLRNWGAAAQLHYSFLQHVERGETWRYKFKIWDYQYDRVSINFFGIRGGDIIDVYPFPKGDDEGYLTVDRPRELRRHVVVAGEGLAVHFSFGPQYKAHDKKGLADTDLFSRYQAYADEMVCPFPKRSSNSSSASPQQQQQDANTH</sequence>
<dbReference type="AlphaFoldDB" id="A0AAV9GMF4"/>
<evidence type="ECO:0000256" key="2">
    <source>
        <dbReference type="SAM" id="SignalP"/>
    </source>
</evidence>
<keyword evidence="4" id="KW-1185">Reference proteome</keyword>
<protein>
    <submittedName>
        <fullName evidence="3">Uncharacterized protein</fullName>
    </submittedName>
</protein>
<feature type="region of interest" description="Disordered" evidence="1">
    <location>
        <begin position="230"/>
        <end position="257"/>
    </location>
</feature>
<feature type="chain" id="PRO_5043406916" evidence="2">
    <location>
        <begin position="20"/>
        <end position="441"/>
    </location>
</feature>
<reference evidence="3" key="1">
    <citation type="journal article" date="2023" name="Mol. Phylogenet. Evol.">
        <title>Genome-scale phylogeny and comparative genomics of the fungal order Sordariales.</title>
        <authorList>
            <person name="Hensen N."/>
            <person name="Bonometti L."/>
            <person name="Westerberg I."/>
            <person name="Brannstrom I.O."/>
            <person name="Guillou S."/>
            <person name="Cros-Aarteil S."/>
            <person name="Calhoun S."/>
            <person name="Haridas S."/>
            <person name="Kuo A."/>
            <person name="Mondo S."/>
            <person name="Pangilinan J."/>
            <person name="Riley R."/>
            <person name="LaButti K."/>
            <person name="Andreopoulos B."/>
            <person name="Lipzen A."/>
            <person name="Chen C."/>
            <person name="Yan M."/>
            <person name="Daum C."/>
            <person name="Ng V."/>
            <person name="Clum A."/>
            <person name="Steindorff A."/>
            <person name="Ohm R.A."/>
            <person name="Martin F."/>
            <person name="Silar P."/>
            <person name="Natvig D.O."/>
            <person name="Lalanne C."/>
            <person name="Gautier V."/>
            <person name="Ament-Velasquez S.L."/>
            <person name="Kruys A."/>
            <person name="Hutchinson M.I."/>
            <person name="Powell A.J."/>
            <person name="Barry K."/>
            <person name="Miller A.N."/>
            <person name="Grigoriev I.V."/>
            <person name="Debuchy R."/>
            <person name="Gladieux P."/>
            <person name="Hiltunen Thoren M."/>
            <person name="Johannesson H."/>
        </authorList>
    </citation>
    <scope>NUCLEOTIDE SEQUENCE</scope>
    <source>
        <strain evidence="3">PSN243</strain>
    </source>
</reference>
<organism evidence="3 4">
    <name type="scientific">Podospora aff. communis PSN243</name>
    <dbReference type="NCBI Taxonomy" id="3040156"/>
    <lineage>
        <taxon>Eukaryota</taxon>
        <taxon>Fungi</taxon>
        <taxon>Dikarya</taxon>
        <taxon>Ascomycota</taxon>
        <taxon>Pezizomycotina</taxon>
        <taxon>Sordariomycetes</taxon>
        <taxon>Sordariomycetidae</taxon>
        <taxon>Sordariales</taxon>
        <taxon>Podosporaceae</taxon>
        <taxon>Podospora</taxon>
    </lineage>
</organism>
<feature type="compositionally biased region" description="Low complexity" evidence="1">
    <location>
        <begin position="423"/>
        <end position="441"/>
    </location>
</feature>
<name>A0AAV9GMF4_9PEZI</name>
<comment type="caution">
    <text evidence="3">The sequence shown here is derived from an EMBL/GenBank/DDBJ whole genome shotgun (WGS) entry which is preliminary data.</text>
</comment>
<dbReference type="Proteomes" id="UP001321760">
    <property type="component" value="Unassembled WGS sequence"/>
</dbReference>
<proteinExistence type="predicted"/>
<feature type="region of interest" description="Disordered" evidence="1">
    <location>
        <begin position="41"/>
        <end position="66"/>
    </location>
</feature>
<gene>
    <name evidence="3" type="ORF">QBC34DRAFT_302520</name>
</gene>
<reference evidence="3" key="2">
    <citation type="submission" date="2023-05" db="EMBL/GenBank/DDBJ databases">
        <authorList>
            <consortium name="Lawrence Berkeley National Laboratory"/>
            <person name="Steindorff A."/>
            <person name="Hensen N."/>
            <person name="Bonometti L."/>
            <person name="Westerberg I."/>
            <person name="Brannstrom I.O."/>
            <person name="Guillou S."/>
            <person name="Cros-Aarteil S."/>
            <person name="Calhoun S."/>
            <person name="Haridas S."/>
            <person name="Kuo A."/>
            <person name="Mondo S."/>
            <person name="Pangilinan J."/>
            <person name="Riley R."/>
            <person name="Labutti K."/>
            <person name="Andreopoulos B."/>
            <person name="Lipzen A."/>
            <person name="Chen C."/>
            <person name="Yanf M."/>
            <person name="Daum C."/>
            <person name="Ng V."/>
            <person name="Clum A."/>
            <person name="Ohm R."/>
            <person name="Martin F."/>
            <person name="Silar P."/>
            <person name="Natvig D."/>
            <person name="Lalanne C."/>
            <person name="Gautier V."/>
            <person name="Ament-Velasquez S.L."/>
            <person name="Kruys A."/>
            <person name="Hutchinson M.I."/>
            <person name="Powell A.J."/>
            <person name="Barry K."/>
            <person name="Miller A.N."/>
            <person name="Grigoriev I.V."/>
            <person name="Debuchy R."/>
            <person name="Gladieux P."/>
            <person name="Thoren M.H."/>
            <person name="Johannesson H."/>
        </authorList>
    </citation>
    <scope>NUCLEOTIDE SEQUENCE</scope>
    <source>
        <strain evidence="3">PSN243</strain>
    </source>
</reference>
<accession>A0AAV9GMF4</accession>
<feature type="signal peptide" evidence="2">
    <location>
        <begin position="1"/>
        <end position="19"/>
    </location>
</feature>
<evidence type="ECO:0000313" key="3">
    <source>
        <dbReference type="EMBL" id="KAK4447831.1"/>
    </source>
</evidence>